<evidence type="ECO:0000313" key="2">
    <source>
        <dbReference type="Ensembl" id="ENSGEVP00005025522.1"/>
    </source>
</evidence>
<dbReference type="OrthoDB" id="9837682at2759"/>
<evidence type="ECO:0000256" key="1">
    <source>
        <dbReference type="SAM" id="MobiDB-lite"/>
    </source>
</evidence>
<proteinExistence type="predicted"/>
<reference evidence="2" key="2">
    <citation type="submission" date="2025-09" db="UniProtKB">
        <authorList>
            <consortium name="Ensembl"/>
        </authorList>
    </citation>
    <scope>IDENTIFICATION</scope>
</reference>
<dbReference type="Proteomes" id="UP000694390">
    <property type="component" value="Unassembled WGS sequence"/>
</dbReference>
<reference evidence="2" key="1">
    <citation type="submission" date="2025-08" db="UniProtKB">
        <authorList>
            <consortium name="Ensembl"/>
        </authorList>
    </citation>
    <scope>IDENTIFICATION</scope>
</reference>
<dbReference type="Ensembl" id="ENSGEVT00005026828.1">
    <property type="protein sequence ID" value="ENSGEVP00005025522.1"/>
    <property type="gene ID" value="ENSGEVG00005018099.1"/>
</dbReference>
<sequence length="150" mass="16089">MERKVILGEGSCLGPGAQAGESRADLPRTQCHQVAPEAPGKMKGKKTQKETSAELHGLQDIVDSQGFDGTVNSKLPRDQPPIKICKKCSKLRWKRPAGSAGADLPTRSHGIPKRWTPGDSSPCPTTLKPHPPITRSPTHRDITSGVKADT</sequence>
<accession>A0A8C4YIB9</accession>
<keyword evidence="3" id="KW-1185">Reference proteome</keyword>
<evidence type="ECO:0000313" key="3">
    <source>
        <dbReference type="Proteomes" id="UP000694390"/>
    </source>
</evidence>
<feature type="compositionally biased region" description="Basic and acidic residues" evidence="1">
    <location>
        <begin position="138"/>
        <end position="150"/>
    </location>
</feature>
<feature type="region of interest" description="Disordered" evidence="1">
    <location>
        <begin position="96"/>
        <end position="150"/>
    </location>
</feature>
<protein>
    <submittedName>
        <fullName evidence="2">Uncharacterized protein</fullName>
    </submittedName>
</protein>
<dbReference type="GeneTree" id="ENSGT01000000220146"/>
<name>A0A8C4YIB9_9SAUR</name>
<feature type="region of interest" description="Disordered" evidence="1">
    <location>
        <begin position="1"/>
        <end position="28"/>
    </location>
</feature>
<dbReference type="AlphaFoldDB" id="A0A8C4YIB9"/>
<organism evidence="2 3">
    <name type="scientific">Gopherus evgoodei</name>
    <name type="common">Goodes thornscrub tortoise</name>
    <dbReference type="NCBI Taxonomy" id="1825980"/>
    <lineage>
        <taxon>Eukaryota</taxon>
        <taxon>Metazoa</taxon>
        <taxon>Chordata</taxon>
        <taxon>Craniata</taxon>
        <taxon>Vertebrata</taxon>
        <taxon>Euteleostomi</taxon>
        <taxon>Archelosauria</taxon>
        <taxon>Testudinata</taxon>
        <taxon>Testudines</taxon>
        <taxon>Cryptodira</taxon>
        <taxon>Durocryptodira</taxon>
        <taxon>Testudinoidea</taxon>
        <taxon>Testudinidae</taxon>
        <taxon>Gopherus</taxon>
    </lineage>
</organism>